<feature type="region of interest" description="Disordered" evidence="8">
    <location>
        <begin position="405"/>
        <end position="436"/>
    </location>
</feature>
<keyword evidence="13" id="KW-1185">Reference proteome</keyword>
<dbReference type="CDD" id="cd18580">
    <property type="entry name" value="ABC_6TM_ABCC_D2"/>
    <property type="match status" value="1"/>
</dbReference>
<evidence type="ECO:0000256" key="8">
    <source>
        <dbReference type="SAM" id="MobiDB-lite"/>
    </source>
</evidence>
<evidence type="ECO:0000256" key="9">
    <source>
        <dbReference type="SAM" id="Phobius"/>
    </source>
</evidence>
<evidence type="ECO:0000256" key="5">
    <source>
        <dbReference type="ARBA" id="ARBA00022840"/>
    </source>
</evidence>
<keyword evidence="2" id="KW-0813">Transport</keyword>
<feature type="domain" description="ABC transporter" evidence="10">
    <location>
        <begin position="195"/>
        <end position="389"/>
    </location>
</feature>
<dbReference type="GO" id="GO:0140359">
    <property type="term" value="F:ABC-type transporter activity"/>
    <property type="evidence" value="ECO:0007669"/>
    <property type="project" value="InterPro"/>
</dbReference>
<evidence type="ECO:0000313" key="13">
    <source>
        <dbReference type="Proteomes" id="UP000283895"/>
    </source>
</evidence>
<dbReference type="SUPFAM" id="SSF90123">
    <property type="entry name" value="ABC transporter transmembrane region"/>
    <property type="match status" value="2"/>
</dbReference>
<dbReference type="OrthoDB" id="6500128at2759"/>
<dbReference type="STRING" id="356882.A0A423W5W8"/>
<dbReference type="Gene3D" id="3.40.50.300">
    <property type="entry name" value="P-loop containing nucleotide triphosphate hydrolases"/>
    <property type="match status" value="3"/>
</dbReference>
<dbReference type="GO" id="GO:0016887">
    <property type="term" value="F:ATP hydrolysis activity"/>
    <property type="evidence" value="ECO:0007669"/>
    <property type="project" value="InterPro"/>
</dbReference>
<name>A0A423W5W8_9PEZI</name>
<evidence type="ECO:0000256" key="4">
    <source>
        <dbReference type="ARBA" id="ARBA00022741"/>
    </source>
</evidence>
<dbReference type="PANTHER" id="PTHR24223:SF399">
    <property type="entry name" value="ABC TRANSPORTER ATNG"/>
    <property type="match status" value="1"/>
</dbReference>
<feature type="compositionally biased region" description="Polar residues" evidence="8">
    <location>
        <begin position="425"/>
        <end position="436"/>
    </location>
</feature>
<evidence type="ECO:0000313" key="12">
    <source>
        <dbReference type="EMBL" id="ROV98723.1"/>
    </source>
</evidence>
<accession>A0A423W5W8</accession>
<dbReference type="AlphaFoldDB" id="A0A423W5W8"/>
<gene>
    <name evidence="12" type="ORF">VMCG_06796</name>
</gene>
<dbReference type="Pfam" id="PF00664">
    <property type="entry name" value="ABC_membrane"/>
    <property type="match status" value="1"/>
</dbReference>
<dbReference type="InterPro" id="IPR036640">
    <property type="entry name" value="ABC1_TM_sf"/>
</dbReference>
<feature type="transmembrane region" description="Helical" evidence="9">
    <location>
        <begin position="491"/>
        <end position="516"/>
    </location>
</feature>
<dbReference type="EMBL" id="LKEA01000025">
    <property type="protein sequence ID" value="ROV98723.1"/>
    <property type="molecule type" value="Genomic_DNA"/>
</dbReference>
<sequence length="826" mass="89601">MENLYPLPPDMASALIQDKLRKTWARLSSKQPTDSADERGYALLRAAATALKWPLLAPVMGRLALIGFKYSQPFLLSTTVDYVQQDAARRPRDVGYGLIAATALVYLRIAVSTGFYNCHVFRATTLLRGALVSTIYHKTLSLNLADAKATAALTLSTTDVDRIGLTLKSTHEIWASTAEAVAPISRTPAHDEGVISILGATFPVGKDSQHVLRIMDLTCKAGSLTMVIGPVGSGKTTLMEAMLGEIQPSGGLMEKIVGPSGQRGFDEAWYRTVLWACALDKDVEQMPGGDHTSIGSRGPSIREGKLVALDDVLSALDARTEKLVFERLLSKDGLLRRLGATVVLITHAVHRLAFADQIVVLDQSGQVVQVGTFEELGSCNSYVREILADIPDHGENREQDGYEIEAPVEPVGAQPRTQPAARVESPSSSPAGKTTKQKQASESAVLVYYFQSIGWSRAILFLLLTLACVFCIKFPQAGTASPNNGSFLDVYFLLAVLAVATNAVAIWTMMIIIVPISAAKLHLHLLNAVMHAPMSFFTRTDSGSTLNRFSQDMSLVNSRLPVSVLQTTPAASLCLAQLALVATGSTYFAAFIPAALLRLLDLEQKSPLLAGISETLEGLSSVRAFGWGNKFERRYLRRRTLGVAMLNVLGFSQSVSQFVYNYTDMETSLQAVARVKDFVETVTPEDLPHETQQLPKDWPVRGAIEFQNVTASYDNNTTTTSTTITTTSSSGNDSSNNITTSTPPALDNISFTISPGQKVGICGRTGSGKWLSTLVGCDLVVVLDRGAVVAMGRPWGFVFAWREKFWELCRAQGVRPEGKEKKEEDK</sequence>
<dbReference type="PROSITE" id="PS50893">
    <property type="entry name" value="ABC_TRANSPORTER_2"/>
    <property type="match status" value="1"/>
</dbReference>
<evidence type="ECO:0000256" key="2">
    <source>
        <dbReference type="ARBA" id="ARBA00022448"/>
    </source>
</evidence>
<dbReference type="Gene3D" id="1.20.1560.10">
    <property type="entry name" value="ABC transporter type 1, transmembrane domain"/>
    <property type="match status" value="2"/>
</dbReference>
<dbReference type="InterPro" id="IPR003593">
    <property type="entry name" value="AAA+_ATPase"/>
</dbReference>
<dbReference type="InterPro" id="IPR044726">
    <property type="entry name" value="ABCC_6TM_D2"/>
</dbReference>
<keyword evidence="3 9" id="KW-0812">Transmembrane</keyword>
<dbReference type="PANTHER" id="PTHR24223">
    <property type="entry name" value="ATP-BINDING CASSETTE SUB-FAMILY C"/>
    <property type="match status" value="1"/>
</dbReference>
<dbReference type="GO" id="GO:0016020">
    <property type="term" value="C:membrane"/>
    <property type="evidence" value="ECO:0007669"/>
    <property type="project" value="UniProtKB-SubCell"/>
</dbReference>
<dbReference type="InterPro" id="IPR011527">
    <property type="entry name" value="ABC1_TM_dom"/>
</dbReference>
<dbReference type="GO" id="GO:0005524">
    <property type="term" value="F:ATP binding"/>
    <property type="evidence" value="ECO:0007669"/>
    <property type="project" value="UniProtKB-KW"/>
</dbReference>
<dbReference type="SMART" id="SM00382">
    <property type="entry name" value="AAA"/>
    <property type="match status" value="1"/>
</dbReference>
<dbReference type="InterPro" id="IPR050173">
    <property type="entry name" value="ABC_transporter_C-like"/>
</dbReference>
<organism evidence="12 13">
    <name type="scientific">Cytospora schulzeri</name>
    <dbReference type="NCBI Taxonomy" id="448051"/>
    <lineage>
        <taxon>Eukaryota</taxon>
        <taxon>Fungi</taxon>
        <taxon>Dikarya</taxon>
        <taxon>Ascomycota</taxon>
        <taxon>Pezizomycotina</taxon>
        <taxon>Sordariomycetes</taxon>
        <taxon>Sordariomycetidae</taxon>
        <taxon>Diaporthales</taxon>
        <taxon>Cytosporaceae</taxon>
        <taxon>Cytospora</taxon>
    </lineage>
</organism>
<keyword evidence="7 9" id="KW-0472">Membrane</keyword>
<dbReference type="SUPFAM" id="SSF52540">
    <property type="entry name" value="P-loop containing nucleoside triphosphate hydrolases"/>
    <property type="match status" value="2"/>
</dbReference>
<keyword evidence="4" id="KW-0547">Nucleotide-binding</keyword>
<evidence type="ECO:0000256" key="6">
    <source>
        <dbReference type="ARBA" id="ARBA00022989"/>
    </source>
</evidence>
<dbReference type="Pfam" id="PF00005">
    <property type="entry name" value="ABC_tran"/>
    <property type="match status" value="1"/>
</dbReference>
<evidence type="ECO:0000256" key="7">
    <source>
        <dbReference type="ARBA" id="ARBA00023136"/>
    </source>
</evidence>
<proteinExistence type="predicted"/>
<evidence type="ECO:0000259" key="11">
    <source>
        <dbReference type="PROSITE" id="PS50929"/>
    </source>
</evidence>
<feature type="domain" description="ABC transmembrane type-1" evidence="11">
    <location>
        <begin position="490"/>
        <end position="639"/>
    </location>
</feature>
<dbReference type="InterPro" id="IPR003439">
    <property type="entry name" value="ABC_transporter-like_ATP-bd"/>
</dbReference>
<keyword evidence="5" id="KW-0067">ATP-binding</keyword>
<comment type="caution">
    <text evidence="12">The sequence shown here is derived from an EMBL/GenBank/DDBJ whole genome shotgun (WGS) entry which is preliminary data.</text>
</comment>
<comment type="subcellular location">
    <subcellularLocation>
        <location evidence="1">Membrane</location>
        <topology evidence="1">Multi-pass membrane protein</topology>
    </subcellularLocation>
</comment>
<evidence type="ECO:0000259" key="10">
    <source>
        <dbReference type="PROSITE" id="PS50893"/>
    </source>
</evidence>
<dbReference type="InterPro" id="IPR027417">
    <property type="entry name" value="P-loop_NTPase"/>
</dbReference>
<dbReference type="Proteomes" id="UP000283895">
    <property type="component" value="Unassembled WGS sequence"/>
</dbReference>
<evidence type="ECO:0008006" key="14">
    <source>
        <dbReference type="Google" id="ProtNLM"/>
    </source>
</evidence>
<dbReference type="PROSITE" id="PS50929">
    <property type="entry name" value="ABC_TM1F"/>
    <property type="match status" value="1"/>
</dbReference>
<reference evidence="12 13" key="1">
    <citation type="submission" date="2015-09" db="EMBL/GenBank/DDBJ databases">
        <title>Host preference determinants of Valsa canker pathogens revealed by comparative genomics.</title>
        <authorList>
            <person name="Yin Z."/>
            <person name="Huang L."/>
        </authorList>
    </citation>
    <scope>NUCLEOTIDE SEQUENCE [LARGE SCALE GENOMIC DNA]</scope>
    <source>
        <strain evidence="12 13">03-1</strain>
    </source>
</reference>
<feature type="transmembrane region" description="Helical" evidence="9">
    <location>
        <begin position="446"/>
        <end position="470"/>
    </location>
</feature>
<protein>
    <recommendedName>
        <fullName evidence="14">ABC transmembrane type-1 domain-containing protein</fullName>
    </recommendedName>
</protein>
<evidence type="ECO:0000256" key="3">
    <source>
        <dbReference type="ARBA" id="ARBA00022692"/>
    </source>
</evidence>
<keyword evidence="6 9" id="KW-1133">Transmembrane helix</keyword>
<evidence type="ECO:0000256" key="1">
    <source>
        <dbReference type="ARBA" id="ARBA00004141"/>
    </source>
</evidence>